<dbReference type="OrthoDB" id="3214502at2759"/>
<proteinExistence type="predicted"/>
<accession>A0A067SME9</accession>
<evidence type="ECO:0008006" key="4">
    <source>
        <dbReference type="Google" id="ProtNLM"/>
    </source>
</evidence>
<dbReference type="AlphaFoldDB" id="A0A067SME9"/>
<dbReference type="HOGENOM" id="CLU_003703_13_0_1"/>
<feature type="compositionally biased region" description="Acidic residues" evidence="1">
    <location>
        <begin position="895"/>
        <end position="912"/>
    </location>
</feature>
<dbReference type="EMBL" id="KL142390">
    <property type="protein sequence ID" value="KDR72076.1"/>
    <property type="molecule type" value="Genomic_DNA"/>
</dbReference>
<sequence length="923" mass="104186">MSTSSRRPAKRPRTNNDNVYHHSIPFNDDVDIVYSRDNLTRRVNDSVANTPAARIPQTTTNESWNAATSWAPQDDPEFALDADGGLYNDAVDGDIACEIVQMAKAPPKRSKVSLLSHLHILALTSKASTYDFYRALERMSDSSGINRPSNRYRALFRMIMQWRHLKMLKWAGRGNDPTGVSGTKLGELAIRCPSCPYPDINLPTGWADAPNEMKFLYMLFICMDANFRLKNQLVSNYSQDPGLGNGWAYMIPRVPYERYVLSRANDEDIHTCVGLQALAKANTKYSKGLRYTGVGGVVCGRSEMVMPLGVGNLQKGERYPNMDYIFGSRRTEHWPPEIQIPESIKLIPAIPKLHEPSHSGSDHQTFSFNTIPGVGETDGECIERLWGPHNILGNATKTQGPGSRQDVLDDHFNFWNWEKYVGFGRTLARKFKAAVALRNIQAEGHRGLTEALDSDLVAKWEKLCVEWESEGFKKTKKNPYQTDGLELTEAQVKKELAEEEGRRLAAGGVALHATGPSAFLVMGLDIEDTQRRVRRLAKDQFNLTLTEKGTLADQRNQLTVRIRAWERLQAIYMPGLLQYRTDLIARVPTAADDSEYPEDSKLWLPFNIPVEYRASVCIAGLPNAEEKLRTAQCYDALENVRHILKIKSRMVHFKNKNVRGQRDGTRSRSVIDGVHERARAAAAKYRAARSAKMNLSGPGDWELILQELRDTDLRSYQDPSRLRVRQARKGTLEDDQMEVIEDDVLEAEQEHGPDESDTALYNEPRTRRDGTGETRRTLSWIWVTQSRTPDAADETDDILRSEWAKSRARALRAKEEVLLIKEEMRRTLEYLKHQVASWTAHSTSASTESKGLAEGRAGFARCQASLQYALHEHFIALWQAPLGVDGDNGGNNNENADEDDDEGDDEPEEDPQAYDPNDNEDNH</sequence>
<feature type="region of interest" description="Disordered" evidence="1">
    <location>
        <begin position="1"/>
        <end position="22"/>
    </location>
</feature>
<dbReference type="InterPro" id="IPR040521">
    <property type="entry name" value="KDZ"/>
</dbReference>
<gene>
    <name evidence="2" type="ORF">GALMADRAFT_74300</name>
</gene>
<evidence type="ECO:0000313" key="2">
    <source>
        <dbReference type="EMBL" id="KDR72076.1"/>
    </source>
</evidence>
<organism evidence="2 3">
    <name type="scientific">Galerina marginata (strain CBS 339.88)</name>
    <dbReference type="NCBI Taxonomy" id="685588"/>
    <lineage>
        <taxon>Eukaryota</taxon>
        <taxon>Fungi</taxon>
        <taxon>Dikarya</taxon>
        <taxon>Basidiomycota</taxon>
        <taxon>Agaricomycotina</taxon>
        <taxon>Agaricomycetes</taxon>
        <taxon>Agaricomycetidae</taxon>
        <taxon>Agaricales</taxon>
        <taxon>Agaricineae</taxon>
        <taxon>Strophariaceae</taxon>
        <taxon>Galerina</taxon>
    </lineage>
</organism>
<dbReference type="Proteomes" id="UP000027222">
    <property type="component" value="Unassembled WGS sequence"/>
</dbReference>
<keyword evidence="3" id="KW-1185">Reference proteome</keyword>
<feature type="region of interest" description="Disordered" evidence="1">
    <location>
        <begin position="746"/>
        <end position="771"/>
    </location>
</feature>
<evidence type="ECO:0000256" key="1">
    <source>
        <dbReference type="SAM" id="MobiDB-lite"/>
    </source>
</evidence>
<dbReference type="STRING" id="685588.A0A067SME9"/>
<name>A0A067SME9_GALM3</name>
<protein>
    <recommendedName>
        <fullName evidence="4">CxC2-like cysteine cluster KDZ transposase-associated domain-containing protein</fullName>
    </recommendedName>
</protein>
<feature type="region of interest" description="Disordered" evidence="1">
    <location>
        <begin position="884"/>
        <end position="923"/>
    </location>
</feature>
<reference evidence="3" key="1">
    <citation type="journal article" date="2014" name="Proc. Natl. Acad. Sci. U.S.A.">
        <title>Extensive sampling of basidiomycete genomes demonstrates inadequacy of the white-rot/brown-rot paradigm for wood decay fungi.</title>
        <authorList>
            <person name="Riley R."/>
            <person name="Salamov A.A."/>
            <person name="Brown D.W."/>
            <person name="Nagy L.G."/>
            <person name="Floudas D."/>
            <person name="Held B.W."/>
            <person name="Levasseur A."/>
            <person name="Lombard V."/>
            <person name="Morin E."/>
            <person name="Otillar R."/>
            <person name="Lindquist E.A."/>
            <person name="Sun H."/>
            <person name="LaButti K.M."/>
            <person name="Schmutz J."/>
            <person name="Jabbour D."/>
            <person name="Luo H."/>
            <person name="Baker S.E."/>
            <person name="Pisabarro A.G."/>
            <person name="Walton J.D."/>
            <person name="Blanchette R.A."/>
            <person name="Henrissat B."/>
            <person name="Martin F."/>
            <person name="Cullen D."/>
            <person name="Hibbett D.S."/>
            <person name="Grigoriev I.V."/>
        </authorList>
    </citation>
    <scope>NUCLEOTIDE SEQUENCE [LARGE SCALE GENOMIC DNA]</scope>
    <source>
        <strain evidence="3">CBS 339.88</strain>
    </source>
</reference>
<evidence type="ECO:0000313" key="3">
    <source>
        <dbReference type="Proteomes" id="UP000027222"/>
    </source>
</evidence>
<dbReference type="Pfam" id="PF18758">
    <property type="entry name" value="KDZ"/>
    <property type="match status" value="1"/>
</dbReference>